<protein>
    <submittedName>
        <fullName evidence="2">Trans-aconitate 2-methyltransferase protein</fullName>
        <ecNumber evidence="2">2.1.1.144</ecNumber>
    </submittedName>
</protein>
<proteinExistence type="predicted"/>
<dbReference type="SUPFAM" id="SSF53335">
    <property type="entry name" value="S-adenosyl-L-methionine-dependent methyltransferases"/>
    <property type="match status" value="1"/>
</dbReference>
<dbReference type="InterPro" id="IPR029063">
    <property type="entry name" value="SAM-dependent_MTases_sf"/>
</dbReference>
<dbReference type="GO" id="GO:0032259">
    <property type="term" value="P:methylation"/>
    <property type="evidence" value="ECO:0007669"/>
    <property type="project" value="UniProtKB-KW"/>
</dbReference>
<reference evidence="2 3" key="1">
    <citation type="submission" date="2014-06" db="EMBL/GenBank/DDBJ databases">
        <authorList>
            <person name="Ngugi D.K."/>
            <person name="Blom J."/>
            <person name="Alam I."/>
            <person name="Rashid M."/>
            <person name="Baalawi W."/>
            <person name="Zhang G."/>
            <person name="Hikmawan T."/>
            <person name="Guan Y."/>
            <person name="Antunes A."/>
            <person name="Siam R."/>
            <person name="El-Dorry H."/>
            <person name="Bajic V."/>
            <person name="Stingl U."/>
        </authorList>
    </citation>
    <scope>NUCLEOTIDE SEQUENCE [LARGE SCALE GENOMIC DNA]</scope>
    <source>
        <strain evidence="2">SCGC AAA799-P11</strain>
    </source>
</reference>
<dbReference type="PANTHER" id="PTHR34203">
    <property type="entry name" value="METHYLTRANSFERASE, FKBM FAMILY PROTEIN"/>
    <property type="match status" value="1"/>
</dbReference>
<evidence type="ECO:0000313" key="3">
    <source>
        <dbReference type="Proteomes" id="UP000029387"/>
    </source>
</evidence>
<sequence length="185" mass="21283">MDIGAHIGYFTIMAAKNASLGRIYSIEPHKESFEILKKNLLLNNFTNVDTFNVAITKSTGKTRLYIDKNNQIGNTIIKNNNSNESEQVDTFSLRNFVKNSNIEQIDFLKVDCEGAEFEIFLNLEKELLKKIKKISAEIHEYGKNNSIMELKEFFEKNGFSIKISKILEDPTLKLSMLYAKNKNFK</sequence>
<dbReference type="NCBIfam" id="TIGR01444">
    <property type="entry name" value="fkbM_fam"/>
    <property type="match status" value="1"/>
</dbReference>
<dbReference type="EC" id="2.1.1.144" evidence="2"/>
<dbReference type="AlphaFoldDB" id="A0A087S2Y0"/>
<dbReference type="Gene3D" id="3.40.50.150">
    <property type="entry name" value="Vaccinia Virus protein VP39"/>
    <property type="match status" value="1"/>
</dbReference>
<dbReference type="GO" id="GO:0030798">
    <property type="term" value="F:trans-aconitate 2-methyltransferase activity"/>
    <property type="evidence" value="ECO:0007669"/>
    <property type="project" value="UniProtKB-EC"/>
</dbReference>
<evidence type="ECO:0000313" key="2">
    <source>
        <dbReference type="EMBL" id="KFM20084.1"/>
    </source>
</evidence>
<evidence type="ECO:0000259" key="1">
    <source>
        <dbReference type="Pfam" id="PF05050"/>
    </source>
</evidence>
<dbReference type="InterPro" id="IPR052514">
    <property type="entry name" value="SAM-dependent_MTase"/>
</dbReference>
<dbReference type="Pfam" id="PF05050">
    <property type="entry name" value="Methyltransf_21"/>
    <property type="match status" value="1"/>
</dbReference>
<gene>
    <name evidence="2" type="ORF">AAA799P11_00155</name>
</gene>
<feature type="domain" description="Methyltransferase FkbM" evidence="1">
    <location>
        <begin position="2"/>
        <end position="160"/>
    </location>
</feature>
<dbReference type="PANTHER" id="PTHR34203:SF15">
    <property type="entry name" value="SLL1173 PROTEIN"/>
    <property type="match status" value="1"/>
</dbReference>
<dbReference type="InterPro" id="IPR006342">
    <property type="entry name" value="FkbM_mtfrase"/>
</dbReference>
<keyword evidence="3" id="KW-1185">Reference proteome</keyword>
<comment type="caution">
    <text evidence="2">The sequence shown here is derived from an EMBL/GenBank/DDBJ whole genome shotgun (WGS) entry which is preliminary data.</text>
</comment>
<name>A0A087S2Y0_9ARCH</name>
<organism evidence="2 3">
    <name type="scientific">Marine Group I thaumarchaeote SCGC AAA799-P11</name>
    <dbReference type="NCBI Taxonomy" id="1502295"/>
    <lineage>
        <taxon>Archaea</taxon>
        <taxon>Nitrososphaerota</taxon>
        <taxon>Marine Group I</taxon>
    </lineage>
</organism>
<keyword evidence="2" id="KW-0489">Methyltransferase</keyword>
<dbReference type="Proteomes" id="UP000029387">
    <property type="component" value="Unassembled WGS sequence"/>
</dbReference>
<dbReference type="EMBL" id="JOSZ01000002">
    <property type="protein sequence ID" value="KFM20084.1"/>
    <property type="molecule type" value="Genomic_DNA"/>
</dbReference>
<accession>A0A087S2Y0</accession>
<keyword evidence="2" id="KW-0808">Transferase</keyword>